<keyword evidence="1" id="KW-0560">Oxidoreductase</keyword>
<proteinExistence type="inferred from homology"/>
<evidence type="ECO:0000256" key="1">
    <source>
        <dbReference type="HAMAP-Rule" id="MF_00469"/>
    </source>
</evidence>
<dbReference type="GO" id="GO:0016705">
    <property type="term" value="F:oxidoreductase activity, acting on paired donors, with incorporation or reduction of molecular oxygen"/>
    <property type="evidence" value="ECO:0007669"/>
    <property type="project" value="UniProtKB-UniRule"/>
</dbReference>
<comment type="catalytic activity">
    <reaction evidence="1">
        <text>uridine(34) in tRNA + AH2 + O2 = 5-hydroxyuridine(34) in tRNA + A + H2O</text>
        <dbReference type="Rhea" id="RHEA:64224"/>
        <dbReference type="Rhea" id="RHEA-COMP:11727"/>
        <dbReference type="Rhea" id="RHEA-COMP:13381"/>
        <dbReference type="ChEBI" id="CHEBI:13193"/>
        <dbReference type="ChEBI" id="CHEBI:15377"/>
        <dbReference type="ChEBI" id="CHEBI:15379"/>
        <dbReference type="ChEBI" id="CHEBI:17499"/>
        <dbReference type="ChEBI" id="CHEBI:65315"/>
        <dbReference type="ChEBI" id="CHEBI:136877"/>
    </reaction>
</comment>
<dbReference type="NCBIfam" id="NF001136">
    <property type="entry name" value="PRK00142.1-4"/>
    <property type="match status" value="1"/>
</dbReference>
<evidence type="ECO:0000256" key="2">
    <source>
        <dbReference type="SAM" id="MobiDB-lite"/>
    </source>
</evidence>
<organism evidence="4 5">
    <name type="scientific">Acidovorax delafieldii 2AN</name>
    <dbReference type="NCBI Taxonomy" id="573060"/>
    <lineage>
        <taxon>Bacteria</taxon>
        <taxon>Pseudomonadati</taxon>
        <taxon>Pseudomonadota</taxon>
        <taxon>Betaproteobacteria</taxon>
        <taxon>Burkholderiales</taxon>
        <taxon>Comamonadaceae</taxon>
        <taxon>Acidovorax</taxon>
    </lineage>
</organism>
<evidence type="ECO:0000259" key="3">
    <source>
        <dbReference type="PROSITE" id="PS50206"/>
    </source>
</evidence>
<dbReference type="InterPro" id="IPR001763">
    <property type="entry name" value="Rhodanese-like_dom"/>
</dbReference>
<dbReference type="GO" id="GO:0006400">
    <property type="term" value="P:tRNA modification"/>
    <property type="evidence" value="ECO:0007669"/>
    <property type="project" value="UniProtKB-UniRule"/>
</dbReference>
<dbReference type="EMBL" id="ACQT01000052">
    <property type="protein sequence ID" value="EER60516.1"/>
    <property type="molecule type" value="Genomic_DNA"/>
</dbReference>
<keyword evidence="5" id="KW-1185">Reference proteome</keyword>
<dbReference type="EC" id="1.14.-.-" evidence="1"/>
<comment type="caution">
    <text evidence="4">The sequence shown here is derived from an EMBL/GenBank/DDBJ whole genome shotgun (WGS) entry which is preliminary data.</text>
</comment>
<comment type="function">
    <text evidence="1">Catalyzes oxygen-dependent 5-hydroxyuridine (ho5U) modification at position 34 in tRNAs.</text>
</comment>
<dbReference type="PANTHER" id="PTHR43268:SF3">
    <property type="entry name" value="RHODANESE-LIKE DOMAIN-CONTAINING PROTEIN 7-RELATED"/>
    <property type="match status" value="1"/>
</dbReference>
<name>C5T4R7_ACIDE</name>
<dbReference type="Pfam" id="PF17773">
    <property type="entry name" value="UPF0176_N"/>
    <property type="match status" value="1"/>
</dbReference>
<gene>
    <name evidence="1" type="primary">trhO</name>
    <name evidence="4" type="ORF">AcdelDRAFT_1897</name>
</gene>
<dbReference type="Gene3D" id="3.30.70.100">
    <property type="match status" value="1"/>
</dbReference>
<dbReference type="InterPro" id="IPR020936">
    <property type="entry name" value="TrhO"/>
</dbReference>
<dbReference type="SMART" id="SM00450">
    <property type="entry name" value="RHOD"/>
    <property type="match status" value="1"/>
</dbReference>
<dbReference type="HAMAP" id="MF_00469">
    <property type="entry name" value="TrhO"/>
    <property type="match status" value="1"/>
</dbReference>
<dbReference type="Gene3D" id="3.40.250.10">
    <property type="entry name" value="Rhodanese-like domain"/>
    <property type="match status" value="1"/>
</dbReference>
<accession>C5T4R7</accession>
<dbReference type="InterPro" id="IPR040503">
    <property type="entry name" value="TRHO_N"/>
</dbReference>
<dbReference type="PATRIC" id="fig|573060.9.peg.3217"/>
<protein>
    <recommendedName>
        <fullName evidence="1">tRNA uridine(34) hydroxylase</fullName>
        <ecNumber evidence="1">1.14.-.-</ecNumber>
    </recommendedName>
    <alternativeName>
        <fullName evidence="1">tRNA hydroxylation protein O</fullName>
    </alternativeName>
</protein>
<feature type="region of interest" description="Disordered" evidence="2">
    <location>
        <begin position="315"/>
        <end position="346"/>
    </location>
</feature>
<reference evidence="4 5" key="1">
    <citation type="submission" date="2009-05" db="EMBL/GenBank/DDBJ databases">
        <title>The draft genome of Acidovorax delafieldii 2AN.</title>
        <authorList>
            <consortium name="US DOE Joint Genome Institute (JGI-PGF)"/>
            <person name="Lucas S."/>
            <person name="Copeland A."/>
            <person name="Lapidus A."/>
            <person name="Glavina del Rio T."/>
            <person name="Tice H."/>
            <person name="Bruce D."/>
            <person name="Goodwin L."/>
            <person name="Pitluck S."/>
            <person name="Larimer F."/>
            <person name="Land M.L."/>
            <person name="Hauser L."/>
            <person name="Shelobolina E.S."/>
            <person name="Picardal F."/>
            <person name="Roden E."/>
            <person name="Emerson D."/>
        </authorList>
    </citation>
    <scope>NUCLEOTIDE SEQUENCE [LARGE SCALE GENOMIC DNA]</scope>
    <source>
        <strain evidence="4 5">2AN</strain>
    </source>
</reference>
<evidence type="ECO:0000313" key="5">
    <source>
        <dbReference type="Proteomes" id="UP000003856"/>
    </source>
</evidence>
<feature type="domain" description="Rhodanese" evidence="3">
    <location>
        <begin position="141"/>
        <end position="239"/>
    </location>
</feature>
<dbReference type="SUPFAM" id="SSF52821">
    <property type="entry name" value="Rhodanese/Cell cycle control phosphatase"/>
    <property type="match status" value="1"/>
</dbReference>
<dbReference type="CDD" id="cd01518">
    <property type="entry name" value="RHOD_YceA"/>
    <property type="match status" value="1"/>
</dbReference>
<dbReference type="Pfam" id="PF00581">
    <property type="entry name" value="Rhodanese"/>
    <property type="match status" value="1"/>
</dbReference>
<dbReference type="PROSITE" id="PS50206">
    <property type="entry name" value="RHODANESE_3"/>
    <property type="match status" value="1"/>
</dbReference>
<dbReference type="PANTHER" id="PTHR43268">
    <property type="entry name" value="THIOSULFATE SULFURTRANSFERASE/RHODANESE-LIKE DOMAIN-CONTAINING PROTEIN 2"/>
    <property type="match status" value="1"/>
</dbReference>
<keyword evidence="1" id="KW-0819">tRNA processing</keyword>
<dbReference type="Proteomes" id="UP000003856">
    <property type="component" value="Unassembled WGS sequence"/>
</dbReference>
<comment type="similarity">
    <text evidence="1">Belongs to the TrhO family.</text>
</comment>
<sequence length="346" mass="37833">MAIMPASPTLPLPFVDSVTPRFLAAALYQFADLPDCAALRAPLQAVCDAQGVRGMLLLAPEGINGTIAGEPAAVHAVLAWLRSDPRFSELQHKEAQAERMPFYRMRVRLKREIVTLGVSGLNPARNAGTYVKPEDWNALIDDPNVVVVDTRNDYEVGIGSFERAINPHTRSFAEFPAWVAQQSQPGGVLAGKPRVAMFCTGGIRCEKSTAFLKSQGFEEVFHLQGGILKYLETVPEEASRWHGDCFVFDERVSVGHGLTPGHHQLCRSCRMPLGEAELQSPHYVAGVSCPYCHGTRTPEQQRALAERERQMQLAAQRGQEHIGVRQPGNPARTIAKDGSGGEDESA</sequence>
<evidence type="ECO:0000313" key="4">
    <source>
        <dbReference type="EMBL" id="EER60516.1"/>
    </source>
</evidence>
<dbReference type="AlphaFoldDB" id="C5T4R7"/>
<dbReference type="InterPro" id="IPR036873">
    <property type="entry name" value="Rhodanese-like_dom_sf"/>
</dbReference>